<accession>A0ABS1I6N2</accession>
<dbReference type="PROSITE" id="PS00134">
    <property type="entry name" value="TRYPSIN_HIS"/>
    <property type="match status" value="1"/>
</dbReference>
<dbReference type="InterPro" id="IPR043504">
    <property type="entry name" value="Peptidase_S1_PA_chymotrypsin"/>
</dbReference>
<evidence type="ECO:0000256" key="2">
    <source>
        <dbReference type="RuleBase" id="RU363034"/>
    </source>
</evidence>
<keyword evidence="2" id="KW-0378">Hydrolase</keyword>
<dbReference type="InterPro" id="IPR001254">
    <property type="entry name" value="Trypsin_dom"/>
</dbReference>
<dbReference type="SMART" id="SM00020">
    <property type="entry name" value="Tryp_SPc"/>
    <property type="match status" value="1"/>
</dbReference>
<dbReference type="SUPFAM" id="SSF50494">
    <property type="entry name" value="Trypsin-like serine proteases"/>
    <property type="match status" value="1"/>
</dbReference>
<dbReference type="PROSITE" id="PS00135">
    <property type="entry name" value="TRYPSIN_SER"/>
    <property type="match status" value="1"/>
</dbReference>
<dbReference type="InterPro" id="IPR009003">
    <property type="entry name" value="Peptidase_S1_PA"/>
</dbReference>
<name>A0ABS1I6N2_9PROT</name>
<dbReference type="InterPro" id="IPR018114">
    <property type="entry name" value="TRYPSIN_HIS"/>
</dbReference>
<keyword evidence="2" id="KW-0645">Protease</keyword>
<reference evidence="4 5" key="1">
    <citation type="submission" date="2021-01" db="EMBL/GenBank/DDBJ databases">
        <title>Azospirillum sp. YIM DDC1 draft genome.</title>
        <authorList>
            <person name="Wang Y.-X."/>
        </authorList>
    </citation>
    <scope>NUCLEOTIDE SEQUENCE [LARGE SCALE GENOMIC DNA]</scope>
    <source>
        <strain evidence="4 5">YIM DDC1</strain>
    </source>
</reference>
<dbReference type="PRINTS" id="PR00722">
    <property type="entry name" value="CHYMOTRYPSIN"/>
</dbReference>
<dbReference type="PROSITE" id="PS50240">
    <property type="entry name" value="TRYPSIN_DOM"/>
    <property type="match status" value="1"/>
</dbReference>
<evidence type="ECO:0000313" key="5">
    <source>
        <dbReference type="Proteomes" id="UP000654452"/>
    </source>
</evidence>
<dbReference type="Pfam" id="PF00089">
    <property type="entry name" value="Trypsin"/>
    <property type="match status" value="1"/>
</dbReference>
<organism evidence="4 5">
    <name type="scientific">Azospirillum aestuarii</name>
    <dbReference type="NCBI Taxonomy" id="2802052"/>
    <lineage>
        <taxon>Bacteria</taxon>
        <taxon>Pseudomonadati</taxon>
        <taxon>Pseudomonadota</taxon>
        <taxon>Alphaproteobacteria</taxon>
        <taxon>Rhodospirillales</taxon>
        <taxon>Azospirillaceae</taxon>
        <taxon>Azospirillum</taxon>
    </lineage>
</organism>
<protein>
    <submittedName>
        <fullName evidence="4">S1 family peptidase</fullName>
    </submittedName>
</protein>
<gene>
    <name evidence="4" type="ORF">JJL56_27940</name>
</gene>
<keyword evidence="1" id="KW-1015">Disulfide bond</keyword>
<dbReference type="Gene3D" id="2.40.10.10">
    <property type="entry name" value="Trypsin-like serine proteases"/>
    <property type="match status" value="1"/>
</dbReference>
<dbReference type="EMBL" id="JAEPIV010000029">
    <property type="protein sequence ID" value="MBK4722692.1"/>
    <property type="molecule type" value="Genomic_DNA"/>
</dbReference>
<proteinExistence type="predicted"/>
<keyword evidence="5" id="KW-1185">Reference proteome</keyword>
<comment type="caution">
    <text evidence="4">The sequence shown here is derived from an EMBL/GenBank/DDBJ whole genome shotgun (WGS) entry which is preliminary data.</text>
</comment>
<evidence type="ECO:0000313" key="4">
    <source>
        <dbReference type="EMBL" id="MBK4722692.1"/>
    </source>
</evidence>
<dbReference type="InterPro" id="IPR033116">
    <property type="entry name" value="TRYPSIN_SER"/>
</dbReference>
<dbReference type="PANTHER" id="PTHR24260:SF143">
    <property type="entry name" value="SERINE PROTEASE GD-LIKE PROTEIN"/>
    <property type="match status" value="1"/>
</dbReference>
<dbReference type="InterPro" id="IPR001314">
    <property type="entry name" value="Peptidase_S1A"/>
</dbReference>
<dbReference type="PANTHER" id="PTHR24260">
    <property type="match status" value="1"/>
</dbReference>
<sequence>MRLTLIVSTVLGALIVVFGPAVAIEGGRPAPKGSPVANSVVAVYNAAMDTLCTGVVVTRTAVMTAAHCATADEAVTVIFQTDTKNRMEEGAAIAAHVVAAPVWHERKNTQIDRGDVALALLDRPVPPTYAPVVLLDVDAVDRARHTTLRHTARGTLAGYGNKSWSRTLGAGHLRVLSLDEPVWAWGTSEFLVETVHGSVCEGDSGGPLFLSVSSDVTGILAIVSRSLLNYGDRLCFHRVGLTAVAPFRTWIDGVLTAHRSEPALWWQGSRP</sequence>
<dbReference type="Proteomes" id="UP000654452">
    <property type="component" value="Unassembled WGS sequence"/>
</dbReference>
<dbReference type="InterPro" id="IPR051333">
    <property type="entry name" value="CLIP_Serine_Protease"/>
</dbReference>
<dbReference type="RefSeq" id="WP_200487078.1">
    <property type="nucleotide sequence ID" value="NZ_JAEPIV010000029.1"/>
</dbReference>
<feature type="domain" description="Peptidase S1" evidence="3">
    <location>
        <begin position="24"/>
        <end position="256"/>
    </location>
</feature>
<evidence type="ECO:0000259" key="3">
    <source>
        <dbReference type="PROSITE" id="PS50240"/>
    </source>
</evidence>
<evidence type="ECO:0000256" key="1">
    <source>
        <dbReference type="ARBA" id="ARBA00023157"/>
    </source>
</evidence>
<keyword evidence="2" id="KW-0720">Serine protease</keyword>